<evidence type="ECO:0000256" key="1">
    <source>
        <dbReference type="SAM" id="Phobius"/>
    </source>
</evidence>
<name>A0A1L3F717_BRAJP</name>
<dbReference type="EMBL" id="CP017637">
    <property type="protein sequence ID" value="APG09106.1"/>
    <property type="molecule type" value="Genomic_DNA"/>
</dbReference>
<accession>A0A1L3F717</accession>
<reference evidence="2 3" key="1">
    <citation type="submission" date="2016-11" db="EMBL/GenBank/DDBJ databases">
        <title>Complete Genome Sequence of Bradyrhizobium sp. strain J5, an isolated from soybean nodule in Hokkaido.</title>
        <authorList>
            <person name="Kanehara K."/>
        </authorList>
    </citation>
    <scope>NUCLEOTIDE SEQUENCE [LARGE SCALE GENOMIC DNA]</scope>
    <source>
        <strain evidence="2 3">J5</strain>
    </source>
</reference>
<dbReference type="AlphaFoldDB" id="A0A1L3F717"/>
<dbReference type="OrthoDB" id="8256135at2"/>
<evidence type="ECO:0000313" key="3">
    <source>
        <dbReference type="Proteomes" id="UP000181962"/>
    </source>
</evidence>
<dbReference type="Proteomes" id="UP000181962">
    <property type="component" value="Chromosome"/>
</dbReference>
<evidence type="ECO:0000313" key="2">
    <source>
        <dbReference type="EMBL" id="APG09106.1"/>
    </source>
</evidence>
<protein>
    <submittedName>
        <fullName evidence="2">Uncharacterized protein</fullName>
    </submittedName>
</protein>
<keyword evidence="1" id="KW-0472">Membrane</keyword>
<dbReference type="RefSeq" id="WP_085965673.1">
    <property type="nucleotide sequence ID" value="NZ_CP017637.1"/>
</dbReference>
<organism evidence="2 3">
    <name type="scientific">Bradyrhizobium japonicum</name>
    <dbReference type="NCBI Taxonomy" id="375"/>
    <lineage>
        <taxon>Bacteria</taxon>
        <taxon>Pseudomonadati</taxon>
        <taxon>Pseudomonadota</taxon>
        <taxon>Alphaproteobacteria</taxon>
        <taxon>Hyphomicrobiales</taxon>
        <taxon>Nitrobacteraceae</taxon>
        <taxon>Bradyrhizobium</taxon>
    </lineage>
</organism>
<sequence length="74" mass="8255">MPVVALQHGQKSRLVPWKCFAFPSFHALAGRLRNGCVRHKAATRSIPMMDILMLALGFGFFALAIGYTYACERL</sequence>
<proteinExistence type="predicted"/>
<keyword evidence="1" id="KW-0812">Transmembrane</keyword>
<feature type="transmembrane region" description="Helical" evidence="1">
    <location>
        <begin position="51"/>
        <end position="70"/>
    </location>
</feature>
<keyword evidence="1" id="KW-1133">Transmembrane helix</keyword>
<gene>
    <name evidence="2" type="ORF">BKD09_12250</name>
</gene>